<protein>
    <submittedName>
        <fullName evidence="1">Uncharacterized protein</fullName>
    </submittedName>
</protein>
<organism evidence="1 2">
    <name type="scientific">Plenodomus tracheiphilus IPT5</name>
    <dbReference type="NCBI Taxonomy" id="1408161"/>
    <lineage>
        <taxon>Eukaryota</taxon>
        <taxon>Fungi</taxon>
        <taxon>Dikarya</taxon>
        <taxon>Ascomycota</taxon>
        <taxon>Pezizomycotina</taxon>
        <taxon>Dothideomycetes</taxon>
        <taxon>Pleosporomycetidae</taxon>
        <taxon>Pleosporales</taxon>
        <taxon>Pleosporineae</taxon>
        <taxon>Leptosphaeriaceae</taxon>
        <taxon>Plenodomus</taxon>
    </lineage>
</organism>
<keyword evidence="2" id="KW-1185">Reference proteome</keyword>
<dbReference type="EMBL" id="MU006291">
    <property type="protein sequence ID" value="KAF2855222.1"/>
    <property type="molecule type" value="Genomic_DNA"/>
</dbReference>
<evidence type="ECO:0000313" key="2">
    <source>
        <dbReference type="Proteomes" id="UP000799423"/>
    </source>
</evidence>
<reference evidence="1" key="1">
    <citation type="submission" date="2020-01" db="EMBL/GenBank/DDBJ databases">
        <authorList>
            <consortium name="DOE Joint Genome Institute"/>
            <person name="Haridas S."/>
            <person name="Albert R."/>
            <person name="Binder M."/>
            <person name="Bloem J."/>
            <person name="Labutti K."/>
            <person name="Salamov A."/>
            <person name="Andreopoulos B."/>
            <person name="Baker S.E."/>
            <person name="Barry K."/>
            <person name="Bills G."/>
            <person name="Bluhm B.H."/>
            <person name="Cannon C."/>
            <person name="Castanera R."/>
            <person name="Culley D.E."/>
            <person name="Daum C."/>
            <person name="Ezra D."/>
            <person name="Gonzalez J.B."/>
            <person name="Henrissat B."/>
            <person name="Kuo A."/>
            <person name="Liang C."/>
            <person name="Lipzen A."/>
            <person name="Lutzoni F."/>
            <person name="Magnuson J."/>
            <person name="Mondo S."/>
            <person name="Nolan M."/>
            <person name="Ohm R."/>
            <person name="Pangilinan J."/>
            <person name="Park H.-J."/>
            <person name="Ramirez L."/>
            <person name="Alfaro M."/>
            <person name="Sun H."/>
            <person name="Tritt A."/>
            <person name="Yoshinaga Y."/>
            <person name="Zwiers L.-H."/>
            <person name="Turgeon B.G."/>
            <person name="Goodwin S.B."/>
            <person name="Spatafora J.W."/>
            <person name="Crous P.W."/>
            <person name="Grigoriev I.V."/>
        </authorList>
    </citation>
    <scope>NUCLEOTIDE SEQUENCE</scope>
    <source>
        <strain evidence="1">IPT5</strain>
    </source>
</reference>
<proteinExistence type="predicted"/>
<accession>A0A6A7BJ06</accession>
<gene>
    <name evidence="1" type="ORF">T440DRAFT_206435</name>
</gene>
<sequence>MPSVSKDLIIILSLTANIDTLRTSGARATLQITAIMTTLRHFKFYNPCVHLSYLLQNDIVTRSFEQWIIKSVLRRPPHRTKCLHCVAHAKQTVSTSLTKSARLRLEALPMASKNKGIDHETVRPLSDSGTVSVVTHLSGAQWLLKRRQKFVSS</sequence>
<dbReference type="Proteomes" id="UP000799423">
    <property type="component" value="Unassembled WGS sequence"/>
</dbReference>
<evidence type="ECO:0000313" key="1">
    <source>
        <dbReference type="EMBL" id="KAF2855222.1"/>
    </source>
</evidence>
<dbReference type="AlphaFoldDB" id="A0A6A7BJ06"/>
<name>A0A6A7BJ06_9PLEO</name>